<dbReference type="EMBL" id="JBHTMM010000064">
    <property type="protein sequence ID" value="MFD1310967.1"/>
    <property type="molecule type" value="Genomic_DNA"/>
</dbReference>
<dbReference type="Proteomes" id="UP001597058">
    <property type="component" value="Unassembled WGS sequence"/>
</dbReference>
<sequence length="72" mass="7705">MPAHNGYGQEGPADPSPVGRERAGHDLITDGNRTRLPVVLTGSNRDGVTQLPALDAAQRCQVGRPHRRPVTL</sequence>
<organism evidence="2 3">
    <name type="scientific">Streptomyces kaempferi</name>
    <dbReference type="NCBI Taxonomy" id="333725"/>
    <lineage>
        <taxon>Bacteria</taxon>
        <taxon>Bacillati</taxon>
        <taxon>Actinomycetota</taxon>
        <taxon>Actinomycetes</taxon>
        <taxon>Kitasatosporales</taxon>
        <taxon>Streptomycetaceae</taxon>
        <taxon>Streptomyces</taxon>
    </lineage>
</organism>
<dbReference type="RefSeq" id="WP_381236281.1">
    <property type="nucleotide sequence ID" value="NZ_JBHSKH010000027.1"/>
</dbReference>
<evidence type="ECO:0000313" key="2">
    <source>
        <dbReference type="EMBL" id="MFD1310967.1"/>
    </source>
</evidence>
<evidence type="ECO:0000313" key="3">
    <source>
        <dbReference type="Proteomes" id="UP001597058"/>
    </source>
</evidence>
<name>A0ABW3XN20_9ACTN</name>
<evidence type="ECO:0000256" key="1">
    <source>
        <dbReference type="SAM" id="MobiDB-lite"/>
    </source>
</evidence>
<keyword evidence="3" id="KW-1185">Reference proteome</keyword>
<feature type="compositionally biased region" description="Basic and acidic residues" evidence="1">
    <location>
        <begin position="19"/>
        <end position="28"/>
    </location>
</feature>
<feature type="region of interest" description="Disordered" evidence="1">
    <location>
        <begin position="1"/>
        <end position="31"/>
    </location>
</feature>
<protein>
    <submittedName>
        <fullName evidence="2">Uncharacterized protein</fullName>
    </submittedName>
</protein>
<reference evidence="3" key="1">
    <citation type="journal article" date="2019" name="Int. J. Syst. Evol. Microbiol.">
        <title>The Global Catalogue of Microorganisms (GCM) 10K type strain sequencing project: providing services to taxonomists for standard genome sequencing and annotation.</title>
        <authorList>
            <consortium name="The Broad Institute Genomics Platform"/>
            <consortium name="The Broad Institute Genome Sequencing Center for Infectious Disease"/>
            <person name="Wu L."/>
            <person name="Ma J."/>
        </authorList>
    </citation>
    <scope>NUCLEOTIDE SEQUENCE [LARGE SCALE GENOMIC DNA]</scope>
    <source>
        <strain evidence="3">CGMCC 4.7020</strain>
    </source>
</reference>
<accession>A0ABW3XN20</accession>
<gene>
    <name evidence="2" type="ORF">ACFQ5X_34730</name>
</gene>
<comment type="caution">
    <text evidence="2">The sequence shown here is derived from an EMBL/GenBank/DDBJ whole genome shotgun (WGS) entry which is preliminary data.</text>
</comment>
<proteinExistence type="predicted"/>